<dbReference type="GO" id="GO:0006352">
    <property type="term" value="P:DNA-templated transcription initiation"/>
    <property type="evidence" value="ECO:0007669"/>
    <property type="project" value="InterPro"/>
</dbReference>
<evidence type="ECO:0000259" key="4">
    <source>
        <dbReference type="Pfam" id="PF07638"/>
    </source>
</evidence>
<keyword evidence="3" id="KW-0804">Transcription</keyword>
<dbReference type="InterPro" id="IPR014284">
    <property type="entry name" value="RNA_pol_sigma-70_dom"/>
</dbReference>
<dbReference type="OrthoDB" id="278371at2"/>
<name>A0A5C6CFR7_9BACT</name>
<evidence type="ECO:0000256" key="2">
    <source>
        <dbReference type="ARBA" id="ARBA00023082"/>
    </source>
</evidence>
<evidence type="ECO:0000313" key="5">
    <source>
        <dbReference type="EMBL" id="TWU22597.1"/>
    </source>
</evidence>
<feature type="domain" description="RNA polymerase sigma-70 ECF-like HTH" evidence="4">
    <location>
        <begin position="1"/>
        <end position="183"/>
    </location>
</feature>
<dbReference type="InterPro" id="IPR013324">
    <property type="entry name" value="RNA_pol_sigma_r3/r4-like"/>
</dbReference>
<dbReference type="NCBIfam" id="TIGR02999">
    <property type="entry name" value="Sig-70_X6"/>
    <property type="match status" value="1"/>
</dbReference>
<accession>A0A5C6CFR7</accession>
<dbReference type="Gene3D" id="1.10.1740.10">
    <property type="match status" value="1"/>
</dbReference>
<dbReference type="InterPro" id="IPR036388">
    <property type="entry name" value="WH-like_DNA-bd_sf"/>
</dbReference>
<dbReference type="PANTHER" id="PTHR43133:SF39">
    <property type="entry name" value="SIMILAR TO RNA POLYMERASE SIGMA-E FACTOR"/>
    <property type="match status" value="1"/>
</dbReference>
<keyword evidence="1" id="KW-0805">Transcription regulation</keyword>
<comment type="caution">
    <text evidence="5">The sequence shown here is derived from an EMBL/GenBank/DDBJ whole genome shotgun (WGS) entry which is preliminary data.</text>
</comment>
<dbReference type="AlphaFoldDB" id="A0A5C6CFR7"/>
<dbReference type="InterPro" id="IPR011517">
    <property type="entry name" value="RNA_pol_sigma70_ECF-like"/>
</dbReference>
<dbReference type="Pfam" id="PF07638">
    <property type="entry name" value="Sigma70_ECF"/>
    <property type="match status" value="1"/>
</dbReference>
<protein>
    <submittedName>
        <fullName evidence="5">RNA polymerase sigma factor SigL</fullName>
    </submittedName>
</protein>
<gene>
    <name evidence="5" type="ORF">Pla144_40570</name>
</gene>
<dbReference type="PANTHER" id="PTHR43133">
    <property type="entry name" value="RNA POLYMERASE ECF-TYPE SIGMA FACTO"/>
    <property type="match status" value="1"/>
</dbReference>
<keyword evidence="6" id="KW-1185">Reference proteome</keyword>
<dbReference type="SUPFAM" id="SSF88659">
    <property type="entry name" value="Sigma3 and sigma4 domains of RNA polymerase sigma factors"/>
    <property type="match status" value="1"/>
</dbReference>
<dbReference type="NCBIfam" id="TIGR02937">
    <property type="entry name" value="sigma70-ECF"/>
    <property type="match status" value="1"/>
</dbReference>
<organism evidence="5 6">
    <name type="scientific">Bythopirellula polymerisocia</name>
    <dbReference type="NCBI Taxonomy" id="2528003"/>
    <lineage>
        <taxon>Bacteria</taxon>
        <taxon>Pseudomonadati</taxon>
        <taxon>Planctomycetota</taxon>
        <taxon>Planctomycetia</taxon>
        <taxon>Pirellulales</taxon>
        <taxon>Lacipirellulaceae</taxon>
        <taxon>Bythopirellula</taxon>
    </lineage>
</organism>
<dbReference type="InterPro" id="IPR039425">
    <property type="entry name" value="RNA_pol_sigma-70-like"/>
</dbReference>
<sequence>MADVTQILSQIEAGDPSAADQLLPLVYEELRKLAAAKLAHEKPGQTLQATALVHDAYLRLVDVEKAQQWNSRGHFFGAAAEAMRRILIDNARRKRRLVHGGEFKRIELDEACSIEDKCSEDILIVDEAISKLEAESSEKSELVKLRYFAGMTLSEAAEAMGISRSTADRYWAYAKVFLFCELEDRKKD</sequence>
<evidence type="ECO:0000313" key="6">
    <source>
        <dbReference type="Proteomes" id="UP000318437"/>
    </source>
</evidence>
<dbReference type="EMBL" id="SJPS01000007">
    <property type="protein sequence ID" value="TWU22597.1"/>
    <property type="molecule type" value="Genomic_DNA"/>
</dbReference>
<keyword evidence="2" id="KW-0731">Sigma factor</keyword>
<evidence type="ECO:0000256" key="3">
    <source>
        <dbReference type="ARBA" id="ARBA00023163"/>
    </source>
</evidence>
<dbReference type="Proteomes" id="UP000318437">
    <property type="component" value="Unassembled WGS sequence"/>
</dbReference>
<proteinExistence type="predicted"/>
<dbReference type="Gene3D" id="1.10.10.10">
    <property type="entry name" value="Winged helix-like DNA-binding domain superfamily/Winged helix DNA-binding domain"/>
    <property type="match status" value="1"/>
</dbReference>
<evidence type="ECO:0000256" key="1">
    <source>
        <dbReference type="ARBA" id="ARBA00023015"/>
    </source>
</evidence>
<dbReference type="InterPro" id="IPR053812">
    <property type="entry name" value="HTH_Sigma70_ECF-like"/>
</dbReference>
<dbReference type="RefSeq" id="WP_146452366.1">
    <property type="nucleotide sequence ID" value="NZ_SJPS01000007.1"/>
</dbReference>
<dbReference type="GO" id="GO:0016987">
    <property type="term" value="F:sigma factor activity"/>
    <property type="evidence" value="ECO:0007669"/>
    <property type="project" value="UniProtKB-KW"/>
</dbReference>
<reference evidence="5 6" key="1">
    <citation type="submission" date="2019-02" db="EMBL/GenBank/DDBJ databases">
        <title>Deep-cultivation of Planctomycetes and their phenomic and genomic characterization uncovers novel biology.</title>
        <authorList>
            <person name="Wiegand S."/>
            <person name="Jogler M."/>
            <person name="Boedeker C."/>
            <person name="Pinto D."/>
            <person name="Vollmers J."/>
            <person name="Rivas-Marin E."/>
            <person name="Kohn T."/>
            <person name="Peeters S.H."/>
            <person name="Heuer A."/>
            <person name="Rast P."/>
            <person name="Oberbeckmann S."/>
            <person name="Bunk B."/>
            <person name="Jeske O."/>
            <person name="Meyerdierks A."/>
            <person name="Storesund J.E."/>
            <person name="Kallscheuer N."/>
            <person name="Luecker S."/>
            <person name="Lage O.M."/>
            <person name="Pohl T."/>
            <person name="Merkel B.J."/>
            <person name="Hornburger P."/>
            <person name="Mueller R.-W."/>
            <person name="Bruemmer F."/>
            <person name="Labrenz M."/>
            <person name="Spormann A.M."/>
            <person name="Op Den Camp H."/>
            <person name="Overmann J."/>
            <person name="Amann R."/>
            <person name="Jetten M.S.M."/>
            <person name="Mascher T."/>
            <person name="Medema M.H."/>
            <person name="Devos D.P."/>
            <person name="Kaster A.-K."/>
            <person name="Ovreas L."/>
            <person name="Rohde M."/>
            <person name="Galperin M.Y."/>
            <person name="Jogler C."/>
        </authorList>
    </citation>
    <scope>NUCLEOTIDE SEQUENCE [LARGE SCALE GENOMIC DNA]</scope>
    <source>
        <strain evidence="5 6">Pla144</strain>
    </source>
</reference>